<dbReference type="InterPro" id="IPR013520">
    <property type="entry name" value="Ribonucl_H"/>
</dbReference>
<feature type="domain" description="Exonuclease" evidence="5">
    <location>
        <begin position="9"/>
        <end position="174"/>
    </location>
</feature>
<dbReference type="Gene3D" id="3.30.420.10">
    <property type="entry name" value="Ribonuclease H-like superfamily/Ribonuclease H"/>
    <property type="match status" value="1"/>
</dbReference>
<evidence type="ECO:0000256" key="2">
    <source>
        <dbReference type="ARBA" id="ARBA00022839"/>
    </source>
</evidence>
<keyword evidence="6" id="KW-0614">Plasmid</keyword>
<dbReference type="InterPro" id="IPR012337">
    <property type="entry name" value="RNaseH-like_sf"/>
</dbReference>
<dbReference type="GO" id="GO:0003887">
    <property type="term" value="F:DNA-directed DNA polymerase activity"/>
    <property type="evidence" value="ECO:0007669"/>
    <property type="project" value="UniProtKB-EC"/>
</dbReference>
<dbReference type="KEGG" id="nfr:ERS450000_05340"/>
<keyword evidence="2" id="KW-0378">Hydrolase</keyword>
<dbReference type="Gene3D" id="2.60.60.30">
    <property type="entry name" value="sav2460 like domains"/>
    <property type="match status" value="1"/>
</dbReference>
<dbReference type="EC" id="2.7.7.7" evidence="6"/>
<dbReference type="InterPro" id="IPR036397">
    <property type="entry name" value="RNaseH_sf"/>
</dbReference>
<dbReference type="CDD" id="cd06974">
    <property type="entry name" value="TerD_like"/>
    <property type="match status" value="1"/>
</dbReference>
<accession>A0A0H5PL32</accession>
<feature type="region of interest" description="Disordered" evidence="3">
    <location>
        <begin position="299"/>
        <end position="323"/>
    </location>
</feature>
<dbReference type="PANTHER" id="PTHR32097">
    <property type="entry name" value="CAMP-BINDING PROTEIN 1-RELATED"/>
    <property type="match status" value="1"/>
</dbReference>
<reference evidence="7" key="1">
    <citation type="submission" date="2015-03" db="EMBL/GenBank/DDBJ databases">
        <authorList>
            <consortium name="Pathogen Informatics"/>
        </authorList>
    </citation>
    <scope>NUCLEOTIDE SEQUENCE [LARGE SCALE GENOMIC DNA]</scope>
    <source>
        <strain evidence="7">NCTC11134</strain>
        <plasmid evidence="7">2</plasmid>
    </source>
</reference>
<comment type="similarity">
    <text evidence="1">Belongs to the CAPAB/TerDEXZ family.</text>
</comment>
<dbReference type="InterPro" id="IPR003325">
    <property type="entry name" value="TerD"/>
</dbReference>
<gene>
    <name evidence="6" type="primary">dnaQ</name>
    <name evidence="6" type="ORF">ERS450000_05340</name>
</gene>
<keyword evidence="6" id="KW-0548">Nucleotidyltransferase</keyword>
<dbReference type="Pfam" id="PF02342">
    <property type="entry name" value="TerD"/>
    <property type="match status" value="1"/>
</dbReference>
<dbReference type="GO" id="GO:0004527">
    <property type="term" value="F:exonuclease activity"/>
    <property type="evidence" value="ECO:0007669"/>
    <property type="project" value="UniProtKB-KW"/>
</dbReference>
<dbReference type="SMART" id="SM00479">
    <property type="entry name" value="EXOIII"/>
    <property type="match status" value="1"/>
</dbReference>
<evidence type="ECO:0000259" key="4">
    <source>
        <dbReference type="SMART" id="SM00292"/>
    </source>
</evidence>
<name>A0A0H5PL32_NOCFR</name>
<feature type="domain" description="BRCT" evidence="4">
    <location>
        <begin position="319"/>
        <end position="397"/>
    </location>
</feature>
<organism evidence="6 7">
    <name type="scientific">Nocardia farcinica</name>
    <dbReference type="NCBI Taxonomy" id="37329"/>
    <lineage>
        <taxon>Bacteria</taxon>
        <taxon>Bacillati</taxon>
        <taxon>Actinomycetota</taxon>
        <taxon>Actinomycetes</taxon>
        <taxon>Mycobacteriales</taxon>
        <taxon>Nocardiaceae</taxon>
        <taxon>Nocardia</taxon>
    </lineage>
</organism>
<dbReference type="InterPro" id="IPR006054">
    <property type="entry name" value="DnaQ"/>
</dbReference>
<dbReference type="Proteomes" id="UP000057820">
    <property type="component" value="Plasmid 2"/>
</dbReference>
<evidence type="ECO:0000256" key="1">
    <source>
        <dbReference type="ARBA" id="ARBA00008775"/>
    </source>
</evidence>
<evidence type="ECO:0000313" key="6">
    <source>
        <dbReference type="EMBL" id="CRY83156.1"/>
    </source>
</evidence>
<evidence type="ECO:0000313" key="7">
    <source>
        <dbReference type="Proteomes" id="UP000057820"/>
    </source>
</evidence>
<protein>
    <submittedName>
        <fullName evidence="6">DNA polymerase III subunit epsilon</fullName>
        <ecNumber evidence="6">2.7.7.7</ecNumber>
    </submittedName>
</protein>
<dbReference type="SMART" id="SM00292">
    <property type="entry name" value="BRCT"/>
    <property type="match status" value="2"/>
</dbReference>
<dbReference type="NCBIfam" id="TIGR00573">
    <property type="entry name" value="dnaq"/>
    <property type="match status" value="1"/>
</dbReference>
<geneLocation type="plasmid" evidence="6">
    <name>2</name>
</geneLocation>
<dbReference type="SUPFAM" id="SSF53098">
    <property type="entry name" value="Ribonuclease H-like"/>
    <property type="match status" value="1"/>
</dbReference>
<dbReference type="GO" id="GO:0003677">
    <property type="term" value="F:DNA binding"/>
    <property type="evidence" value="ECO:0007669"/>
    <property type="project" value="InterPro"/>
</dbReference>
<keyword evidence="2" id="KW-0540">Nuclease</keyword>
<proteinExistence type="inferred from homology"/>
<sequence length="578" mass="62023">MLPDHRLGACALVDLETSGLAPTVHRALSVTVITVEDTGVVSGEFHTLLDPGCDPGPVHIHGLTPERLSGAPKFEDVQQTLESLLRDRLLIAHNAGFDYGFLDQEFRRCGGKLPVSRRMCTLALARRVAPPTPDRRLASLAAHYGVVQRRSHDSLDDTRVLFGVLHGLLGDARRMGIDPPVLPCSPARATTVRYDRARVGPKPPCPYVNPGRFEPGKPLVQGMQVAITGSTRRTRAELVACGDEAGLNMVGSVSRRTSLLVTNQPLGSSAKARRATEHGTPTIDEEEFVRLLSAVQPGDTAAPVTRARSAPRRTPPTAPGPLAGRRILVVGGAHEEAALARTRIGELGGSAAVNLSATVTDILALANATSDRRFPRILELGLPIHGPELFTANGTASVGRLDDPQNLVRGQVIDLPIETSGHEWTFQFSWSQSVTREVDLVAFVLGESDRVSADEDFVFYNQPQNECVLLTTDGPNEQLITLRLDAVPGHCRRIVLAAALDEAEATFADLGPIEVEAAPGPDAAPIARTTLDAATTERTLLLLEVYLRGEAWRLRSVGQGYDTGLAALATRFGVDVEN</sequence>
<dbReference type="AlphaFoldDB" id="A0A0H5PL32"/>
<dbReference type="Pfam" id="PF00929">
    <property type="entry name" value="RNase_T"/>
    <property type="match status" value="1"/>
</dbReference>
<dbReference type="InterPro" id="IPR001357">
    <property type="entry name" value="BRCT_dom"/>
</dbReference>
<dbReference type="SUPFAM" id="SSF52113">
    <property type="entry name" value="BRCT domain"/>
    <property type="match status" value="1"/>
</dbReference>
<dbReference type="Gene3D" id="3.40.50.10190">
    <property type="entry name" value="BRCT domain"/>
    <property type="match status" value="1"/>
</dbReference>
<dbReference type="InterPro" id="IPR036420">
    <property type="entry name" value="BRCT_dom_sf"/>
</dbReference>
<keyword evidence="2" id="KW-0269">Exonuclease</keyword>
<dbReference type="InterPro" id="IPR051324">
    <property type="entry name" value="Stress/Tellurium_Resist"/>
</dbReference>
<keyword evidence="6" id="KW-0808">Transferase</keyword>
<dbReference type="GO" id="GO:0006260">
    <property type="term" value="P:DNA replication"/>
    <property type="evidence" value="ECO:0007669"/>
    <property type="project" value="InterPro"/>
</dbReference>
<dbReference type="EMBL" id="LN868939">
    <property type="protein sequence ID" value="CRY83156.1"/>
    <property type="molecule type" value="Genomic_DNA"/>
</dbReference>
<feature type="domain" description="BRCT" evidence="4">
    <location>
        <begin position="217"/>
        <end position="295"/>
    </location>
</feature>
<dbReference type="FunFam" id="3.30.420.10:FF:000045">
    <property type="entry name" value="3'-5' exonuclease DinG"/>
    <property type="match status" value="1"/>
</dbReference>
<evidence type="ECO:0000256" key="3">
    <source>
        <dbReference type="SAM" id="MobiDB-lite"/>
    </source>
</evidence>
<dbReference type="CDD" id="cd06127">
    <property type="entry name" value="DEDDh"/>
    <property type="match status" value="1"/>
</dbReference>
<dbReference type="PANTHER" id="PTHR32097:SF4">
    <property type="entry name" value="GENERAL STRESS PROTEIN 16U"/>
    <property type="match status" value="1"/>
</dbReference>
<evidence type="ECO:0000259" key="5">
    <source>
        <dbReference type="SMART" id="SM00479"/>
    </source>
</evidence>